<dbReference type="InterPro" id="IPR013785">
    <property type="entry name" value="Aldolase_TIM"/>
</dbReference>
<comment type="catalytic activity">
    <reaction evidence="1">
        <text>D-ribulose 5-phosphate = D-xylulose 5-phosphate</text>
        <dbReference type="Rhea" id="RHEA:13677"/>
        <dbReference type="ChEBI" id="CHEBI:57737"/>
        <dbReference type="ChEBI" id="CHEBI:58121"/>
        <dbReference type="EC" id="5.1.3.1"/>
    </reaction>
</comment>
<comment type="caution">
    <text evidence="11">The sequence shown here is derived from an EMBL/GenBank/DDBJ whole genome shotgun (WGS) entry which is preliminary data.</text>
</comment>
<keyword evidence="12" id="KW-1185">Reference proteome</keyword>
<comment type="cofactor">
    <cofactor evidence="3">
        <name>Co(2+)</name>
        <dbReference type="ChEBI" id="CHEBI:48828"/>
    </cofactor>
</comment>
<dbReference type="Proteomes" id="UP000442619">
    <property type="component" value="Unassembled WGS sequence"/>
</dbReference>
<dbReference type="RefSeq" id="WP_154515222.1">
    <property type="nucleotide sequence ID" value="NZ_VUNM01000008.1"/>
</dbReference>
<dbReference type="FunFam" id="3.20.20.70:FF:000004">
    <property type="entry name" value="Ribulose-phosphate 3-epimerase"/>
    <property type="match status" value="1"/>
</dbReference>
<dbReference type="SUPFAM" id="SSF51366">
    <property type="entry name" value="Ribulose-phoshate binding barrel"/>
    <property type="match status" value="1"/>
</dbReference>
<dbReference type="PANTHER" id="PTHR11749">
    <property type="entry name" value="RIBULOSE-5-PHOSPHATE-3-EPIMERASE"/>
    <property type="match status" value="1"/>
</dbReference>
<evidence type="ECO:0000256" key="10">
    <source>
        <dbReference type="NCBIfam" id="TIGR01163"/>
    </source>
</evidence>
<dbReference type="GO" id="GO:0004750">
    <property type="term" value="F:D-ribulose-phosphate 3-epimerase activity"/>
    <property type="evidence" value="ECO:0007669"/>
    <property type="project" value="UniProtKB-UniRule"/>
</dbReference>
<organism evidence="11 12">
    <name type="scientific">Sharpea porci</name>
    <dbReference type="NCBI Taxonomy" id="2652286"/>
    <lineage>
        <taxon>Bacteria</taxon>
        <taxon>Bacillati</taxon>
        <taxon>Bacillota</taxon>
        <taxon>Erysipelotrichia</taxon>
        <taxon>Erysipelotrichales</taxon>
        <taxon>Coprobacillaceae</taxon>
        <taxon>Sharpea</taxon>
    </lineage>
</organism>
<dbReference type="Pfam" id="PF00834">
    <property type="entry name" value="Ribul_P_3_epim"/>
    <property type="match status" value="1"/>
</dbReference>
<dbReference type="NCBIfam" id="NF004076">
    <property type="entry name" value="PRK05581.1-4"/>
    <property type="match status" value="1"/>
</dbReference>
<comment type="cofactor">
    <cofactor evidence="2">
        <name>Mn(2+)</name>
        <dbReference type="ChEBI" id="CHEBI:29035"/>
    </cofactor>
</comment>
<keyword evidence="9 11" id="KW-0413">Isomerase</keyword>
<dbReference type="CDD" id="cd00429">
    <property type="entry name" value="RPE"/>
    <property type="match status" value="1"/>
</dbReference>
<evidence type="ECO:0000256" key="3">
    <source>
        <dbReference type="ARBA" id="ARBA00001941"/>
    </source>
</evidence>
<dbReference type="Gene3D" id="3.20.20.70">
    <property type="entry name" value="Aldolase class I"/>
    <property type="match status" value="1"/>
</dbReference>
<comment type="cofactor">
    <cofactor evidence="5">
        <name>Fe(2+)</name>
        <dbReference type="ChEBI" id="CHEBI:29033"/>
    </cofactor>
</comment>
<dbReference type="AlphaFoldDB" id="A0A844FTL3"/>
<evidence type="ECO:0000256" key="1">
    <source>
        <dbReference type="ARBA" id="ARBA00001782"/>
    </source>
</evidence>
<protein>
    <recommendedName>
        <fullName evidence="7 10">Ribulose-phosphate 3-epimerase</fullName>
        <ecNumber evidence="7 10">5.1.3.1</ecNumber>
    </recommendedName>
</protein>
<evidence type="ECO:0000256" key="5">
    <source>
        <dbReference type="ARBA" id="ARBA00001954"/>
    </source>
</evidence>
<gene>
    <name evidence="11" type="primary">rpe</name>
    <name evidence="11" type="ORF">FYJ79_05420</name>
</gene>
<evidence type="ECO:0000256" key="4">
    <source>
        <dbReference type="ARBA" id="ARBA00001947"/>
    </source>
</evidence>
<evidence type="ECO:0000256" key="6">
    <source>
        <dbReference type="ARBA" id="ARBA00009541"/>
    </source>
</evidence>
<dbReference type="InterPro" id="IPR026019">
    <property type="entry name" value="Ribul_P_3_epim"/>
</dbReference>
<evidence type="ECO:0000256" key="2">
    <source>
        <dbReference type="ARBA" id="ARBA00001936"/>
    </source>
</evidence>
<dbReference type="EMBL" id="VUNM01000008">
    <property type="protein sequence ID" value="MST89013.1"/>
    <property type="molecule type" value="Genomic_DNA"/>
</dbReference>
<dbReference type="InterPro" id="IPR000056">
    <property type="entry name" value="Ribul_P_3_epim-like"/>
</dbReference>
<comment type="cofactor">
    <cofactor evidence="4">
        <name>Zn(2+)</name>
        <dbReference type="ChEBI" id="CHEBI:29105"/>
    </cofactor>
</comment>
<dbReference type="NCBIfam" id="TIGR01163">
    <property type="entry name" value="rpe"/>
    <property type="match status" value="1"/>
</dbReference>
<reference evidence="11 12" key="1">
    <citation type="submission" date="2019-08" db="EMBL/GenBank/DDBJ databases">
        <title>In-depth cultivation of the pig gut microbiome towards novel bacterial diversity and tailored functional studies.</title>
        <authorList>
            <person name="Wylensek D."/>
            <person name="Hitch T.C.A."/>
            <person name="Clavel T."/>
        </authorList>
    </citation>
    <scope>NUCLEOTIDE SEQUENCE [LARGE SCALE GENOMIC DNA]</scope>
    <source>
        <strain evidence="11 12">CA-Schmier-601-WT-3</strain>
    </source>
</reference>
<dbReference type="PROSITE" id="PS01086">
    <property type="entry name" value="RIBUL_P_3_EPIMER_2"/>
    <property type="match status" value="1"/>
</dbReference>
<dbReference type="GO" id="GO:0005975">
    <property type="term" value="P:carbohydrate metabolic process"/>
    <property type="evidence" value="ECO:0007669"/>
    <property type="project" value="InterPro"/>
</dbReference>
<evidence type="ECO:0000256" key="7">
    <source>
        <dbReference type="ARBA" id="ARBA00013188"/>
    </source>
</evidence>
<dbReference type="EC" id="5.1.3.1" evidence="7 10"/>
<dbReference type="GO" id="GO:0046872">
    <property type="term" value="F:metal ion binding"/>
    <property type="evidence" value="ECO:0007669"/>
    <property type="project" value="UniProtKB-KW"/>
</dbReference>
<accession>A0A844FTL3</accession>
<name>A0A844FTL3_9FIRM</name>
<evidence type="ECO:0000256" key="9">
    <source>
        <dbReference type="ARBA" id="ARBA00023235"/>
    </source>
</evidence>
<evidence type="ECO:0000313" key="11">
    <source>
        <dbReference type="EMBL" id="MST89013.1"/>
    </source>
</evidence>
<proteinExistence type="inferred from homology"/>
<keyword evidence="8" id="KW-0479">Metal-binding</keyword>
<comment type="similarity">
    <text evidence="6">Belongs to the ribulose-phosphate 3-epimerase family.</text>
</comment>
<dbReference type="InterPro" id="IPR011060">
    <property type="entry name" value="RibuloseP-bd_barrel"/>
</dbReference>
<dbReference type="GO" id="GO:0005737">
    <property type="term" value="C:cytoplasm"/>
    <property type="evidence" value="ECO:0007669"/>
    <property type="project" value="UniProtKB-ARBA"/>
</dbReference>
<evidence type="ECO:0000313" key="12">
    <source>
        <dbReference type="Proteomes" id="UP000442619"/>
    </source>
</evidence>
<evidence type="ECO:0000256" key="8">
    <source>
        <dbReference type="ARBA" id="ARBA00022723"/>
    </source>
</evidence>
<dbReference type="GO" id="GO:0006098">
    <property type="term" value="P:pentose-phosphate shunt"/>
    <property type="evidence" value="ECO:0007669"/>
    <property type="project" value="UniProtKB-UniRule"/>
</dbReference>
<sequence>MNKLLCPSMMCANYGHLADEVRALDDAGCDIFHCDIMDGTFVPNFTMGVMDIQTIRRYTDKLVDCHLMIENPSSKVDWFIKAGADIVYIHPESERYVVKTLAHIKEMGAKAGIAVNPDTSVSSISEILNLCDYVLVMTVNPGFAGQSFIDFTRKKVKQLVELKQEYGFKVMIDGHCSPEVIDDLSALGADGFILGSSALFRKGKTYKQIIDDLRKENEDVK</sequence>